<dbReference type="RefSeq" id="WP_183354039.1">
    <property type="nucleotide sequence ID" value="NZ_BLXX01000003.1"/>
</dbReference>
<dbReference type="AlphaFoldDB" id="A0A6V8MGW0"/>
<keyword evidence="3" id="KW-1185">Reference proteome</keyword>
<organism evidence="2 3">
    <name type="scientific">Geomonas silvestris</name>
    <dbReference type="NCBI Taxonomy" id="2740184"/>
    <lineage>
        <taxon>Bacteria</taxon>
        <taxon>Pseudomonadati</taxon>
        <taxon>Thermodesulfobacteriota</taxon>
        <taxon>Desulfuromonadia</taxon>
        <taxon>Geobacterales</taxon>
        <taxon>Geobacteraceae</taxon>
        <taxon>Geomonas</taxon>
    </lineage>
</organism>
<feature type="compositionally biased region" description="Basic and acidic residues" evidence="1">
    <location>
        <begin position="69"/>
        <end position="84"/>
    </location>
</feature>
<sequence length="91" mass="10170">MGVIQKEVANTGRFTKVLVNMSKGSIFVIQPKIERVKLTEVPISYDPNRRKVLVQSKVSAEIFAQDQTGRKDSVNTYSDEKRGQIESGNGQ</sequence>
<feature type="region of interest" description="Disordered" evidence="1">
    <location>
        <begin position="69"/>
        <end position="91"/>
    </location>
</feature>
<reference evidence="3" key="1">
    <citation type="submission" date="2020-06" db="EMBL/GenBank/DDBJ databases">
        <title>Draft genomic sequence of Geomonas sp. Red330.</title>
        <authorList>
            <person name="Itoh H."/>
            <person name="Zhenxing X."/>
            <person name="Ushijima N."/>
            <person name="Masuda Y."/>
            <person name="Shiratori Y."/>
            <person name="Senoo K."/>
        </authorList>
    </citation>
    <scope>NUCLEOTIDE SEQUENCE [LARGE SCALE GENOMIC DNA]</scope>
    <source>
        <strain evidence="3">Red330</strain>
    </source>
</reference>
<evidence type="ECO:0000256" key="1">
    <source>
        <dbReference type="SAM" id="MobiDB-lite"/>
    </source>
</evidence>
<comment type="caution">
    <text evidence="2">The sequence shown here is derived from an EMBL/GenBank/DDBJ whole genome shotgun (WGS) entry which is preliminary data.</text>
</comment>
<gene>
    <name evidence="2" type="ORF">GMST_15320</name>
</gene>
<dbReference type="EMBL" id="BLXX01000003">
    <property type="protein sequence ID" value="GFO59207.1"/>
    <property type="molecule type" value="Genomic_DNA"/>
</dbReference>
<protein>
    <submittedName>
        <fullName evidence="2">Uncharacterized protein</fullName>
    </submittedName>
</protein>
<evidence type="ECO:0000313" key="3">
    <source>
        <dbReference type="Proteomes" id="UP000556026"/>
    </source>
</evidence>
<dbReference type="Proteomes" id="UP000556026">
    <property type="component" value="Unassembled WGS sequence"/>
</dbReference>
<name>A0A6V8MGW0_9BACT</name>
<accession>A0A6V8MGW0</accession>
<proteinExistence type="predicted"/>
<evidence type="ECO:0000313" key="2">
    <source>
        <dbReference type="EMBL" id="GFO59207.1"/>
    </source>
</evidence>